<dbReference type="InterPro" id="IPR006776">
    <property type="entry name" value="SsgB"/>
</dbReference>
<keyword evidence="4" id="KW-0749">Sporulation</keyword>
<feature type="region of interest" description="Disordered" evidence="7">
    <location>
        <begin position="372"/>
        <end position="419"/>
    </location>
</feature>
<comment type="similarity">
    <text evidence="2">Belongs to the SsgA family.</text>
</comment>
<keyword evidence="9" id="KW-1185">Reference proteome</keyword>
<evidence type="ECO:0000256" key="3">
    <source>
        <dbReference type="ARBA" id="ARBA00022618"/>
    </source>
</evidence>
<dbReference type="RefSeq" id="WP_394392719.1">
    <property type="nucleotide sequence ID" value="NZ_JBIENY010000030.1"/>
</dbReference>
<organism evidence="8 9">
    <name type="scientific">Streptomyces rochei</name>
    <name type="common">Streptomyces parvullus</name>
    <dbReference type="NCBI Taxonomy" id="1928"/>
    <lineage>
        <taxon>Bacteria</taxon>
        <taxon>Bacillati</taxon>
        <taxon>Actinomycetota</taxon>
        <taxon>Actinomycetes</taxon>
        <taxon>Kitasatosporales</taxon>
        <taxon>Streptomycetaceae</taxon>
        <taxon>Streptomyces</taxon>
        <taxon>Streptomyces rochei group</taxon>
    </lineage>
</organism>
<proteinExistence type="inferred from homology"/>
<sequence>MTVRKDATKDNIAATEEEDFDALLSASSLGAPHVVAENEPIPADVRRQLSEAAARPTQQPDESSEQDEAGCAAHHAAGTTAYAVFVLCESASLDGLRAGLHRPTVALGTLGSGKTASMLALFDLLHGQSLEGVLPARPDGPTPWSDMLRARIGWPRDCIAERERQARPVTENTLASWWALGRSTAWDQTDSIFCSRTTTTAAHMRPLLAALAEALASPALLPHESRIQPAHMAELLAWRPAAPQWAAGGEWPHRHRIDLSSSALCARTDSLPEQSHTQAGSMRPRGMACSLLTAVQPWNALARRQSEAAPGLSGWLLASRSAPVVPHVPMISLMRPSCSWMYESLTDGKPGWLDGLFLVSHLPALWRPMTGSDHPATDMSGESTVSEQRLSDGRSATRRTEQDQDTAPLPARWTEETEDGPVQHARLEMAVHQEESDGGEVVPVRLTYRLTDPYAVEAVFYPDGSSKPVWTFARDLLIEGLEGSAGEGDVIVWSPPQRSAMDEERRTFIRLSSPEGTALLSAPRDELKDFLERTQHLCAAGTEHHHLRHALDTLQSELGEFTCPGFKDL</sequence>
<keyword evidence="5" id="KW-0717">Septation</keyword>
<dbReference type="Pfam" id="PF04686">
    <property type="entry name" value="SsgA"/>
    <property type="match status" value="1"/>
</dbReference>
<evidence type="ECO:0000256" key="7">
    <source>
        <dbReference type="SAM" id="MobiDB-lite"/>
    </source>
</evidence>
<comment type="subcellular location">
    <subcellularLocation>
        <location evidence="1">Cell septum</location>
    </subcellularLocation>
</comment>
<evidence type="ECO:0000313" key="9">
    <source>
        <dbReference type="Proteomes" id="UP001605990"/>
    </source>
</evidence>
<accession>A0ABW7DUH3</accession>
<dbReference type="EMBL" id="JBIENY010000030">
    <property type="protein sequence ID" value="MFG6294148.1"/>
    <property type="molecule type" value="Genomic_DNA"/>
</dbReference>
<reference evidence="8 9" key="1">
    <citation type="submission" date="2024-10" db="EMBL/GenBank/DDBJ databases">
        <title>Draft genome assembly of a novel steroid transforming actinomycete isolated from African clawed frog Xenopus laevis.</title>
        <authorList>
            <person name="Bragin E."/>
            <person name="Kollerov V."/>
            <person name="Donova M.V."/>
        </authorList>
    </citation>
    <scope>NUCLEOTIDE SEQUENCE [LARGE SCALE GENOMIC DNA]</scope>
    <source>
        <strain evidence="8 9">MTOC-St3</strain>
    </source>
</reference>
<evidence type="ECO:0000256" key="6">
    <source>
        <dbReference type="ARBA" id="ARBA00023306"/>
    </source>
</evidence>
<evidence type="ECO:0000313" key="8">
    <source>
        <dbReference type="EMBL" id="MFG6294148.1"/>
    </source>
</evidence>
<keyword evidence="3" id="KW-0132">Cell division</keyword>
<name>A0ABW7DUH3_STRRO</name>
<comment type="caution">
    <text evidence="8">The sequence shown here is derived from an EMBL/GenBank/DDBJ whole genome shotgun (WGS) entry which is preliminary data.</text>
</comment>
<dbReference type="Gene3D" id="2.30.31.20">
    <property type="entry name" value="Sporulation-specific cell division protein SsgB"/>
    <property type="match status" value="1"/>
</dbReference>
<dbReference type="Proteomes" id="UP001605990">
    <property type="component" value="Unassembled WGS sequence"/>
</dbReference>
<evidence type="ECO:0000256" key="1">
    <source>
        <dbReference type="ARBA" id="ARBA00004431"/>
    </source>
</evidence>
<dbReference type="InterPro" id="IPR038658">
    <property type="entry name" value="SsgB_sf"/>
</dbReference>
<evidence type="ECO:0000256" key="5">
    <source>
        <dbReference type="ARBA" id="ARBA00023210"/>
    </source>
</evidence>
<feature type="region of interest" description="Disordered" evidence="7">
    <location>
        <begin position="37"/>
        <end position="72"/>
    </location>
</feature>
<protein>
    <submittedName>
        <fullName evidence="8">SsgA family sporulation/cell division regulator</fullName>
    </submittedName>
</protein>
<evidence type="ECO:0000256" key="2">
    <source>
        <dbReference type="ARBA" id="ARBA00009323"/>
    </source>
</evidence>
<keyword evidence="6" id="KW-0131">Cell cycle</keyword>
<evidence type="ECO:0000256" key="4">
    <source>
        <dbReference type="ARBA" id="ARBA00022969"/>
    </source>
</evidence>
<gene>
    <name evidence="8" type="ORF">ACGU38_02070</name>
</gene>